<gene>
    <name evidence="1" type="primary">larE_27</name>
    <name evidence="1" type="ORF">SDC9_206956</name>
</gene>
<dbReference type="GO" id="GO:0016740">
    <property type="term" value="F:transferase activity"/>
    <property type="evidence" value="ECO:0007669"/>
    <property type="project" value="UniProtKB-KW"/>
</dbReference>
<sequence>MQALRELQVRSPLRECGITKQDVRALSREAGLFTWNKPSYACLATRIPTGTEITAGKLQKVEQGETALFELGFSDFRIRLRGDMALVQLPESQFSQAMEQRGEILSRLSPLFSIVALDLKSRL</sequence>
<dbReference type="EC" id="2.8.1.-" evidence="1"/>
<comment type="caution">
    <text evidence="1">The sequence shown here is derived from an EMBL/GenBank/DDBJ whole genome shotgun (WGS) entry which is preliminary data.</text>
</comment>
<dbReference type="PANTHER" id="PTHR43169">
    <property type="entry name" value="EXSB FAMILY PROTEIN"/>
    <property type="match status" value="1"/>
</dbReference>
<dbReference type="PANTHER" id="PTHR43169:SF2">
    <property type="entry name" value="NAD_GMP SYNTHASE DOMAIN-CONTAINING PROTEIN"/>
    <property type="match status" value="1"/>
</dbReference>
<dbReference type="SUPFAM" id="SSF52402">
    <property type="entry name" value="Adenine nucleotide alpha hydrolases-like"/>
    <property type="match status" value="1"/>
</dbReference>
<protein>
    <submittedName>
        <fullName evidence="1">Pyridinium-3,5-biscarboxylic acid mononucleotide sulfurtransferase</fullName>
        <ecNumber evidence="1">2.8.1.-</ecNumber>
    </submittedName>
</protein>
<accession>A0A645J681</accession>
<name>A0A645J681_9ZZZZ</name>
<evidence type="ECO:0000313" key="1">
    <source>
        <dbReference type="EMBL" id="MPN59235.1"/>
    </source>
</evidence>
<dbReference type="AlphaFoldDB" id="A0A645J681"/>
<proteinExistence type="predicted"/>
<organism evidence="1">
    <name type="scientific">bioreactor metagenome</name>
    <dbReference type="NCBI Taxonomy" id="1076179"/>
    <lineage>
        <taxon>unclassified sequences</taxon>
        <taxon>metagenomes</taxon>
        <taxon>ecological metagenomes</taxon>
    </lineage>
</organism>
<keyword evidence="1" id="KW-0808">Transferase</keyword>
<reference evidence="1" key="1">
    <citation type="submission" date="2019-08" db="EMBL/GenBank/DDBJ databases">
        <authorList>
            <person name="Kucharzyk K."/>
            <person name="Murdoch R.W."/>
            <person name="Higgins S."/>
            <person name="Loffler F."/>
        </authorList>
    </citation>
    <scope>NUCLEOTIDE SEQUENCE</scope>
</reference>
<dbReference type="InterPro" id="IPR052188">
    <property type="entry name" value="Ni-pincer_cofactor_biosynth"/>
</dbReference>
<dbReference type="EMBL" id="VSSQ01133005">
    <property type="protein sequence ID" value="MPN59235.1"/>
    <property type="molecule type" value="Genomic_DNA"/>
</dbReference>